<accession>A0A2X1AFM9</accession>
<dbReference type="EMBL" id="UAQM01000005">
    <property type="protein sequence ID" value="SPU43648.1"/>
    <property type="molecule type" value="Genomic_DNA"/>
</dbReference>
<proteinExistence type="predicted"/>
<evidence type="ECO:0000313" key="3">
    <source>
        <dbReference type="Proteomes" id="UP000250358"/>
    </source>
</evidence>
<organism evidence="2 3">
    <name type="scientific">Brevundimonas diminuta</name>
    <name type="common">Pseudomonas diminuta</name>
    <dbReference type="NCBI Taxonomy" id="293"/>
    <lineage>
        <taxon>Bacteria</taxon>
        <taxon>Pseudomonadati</taxon>
        <taxon>Pseudomonadota</taxon>
        <taxon>Alphaproteobacteria</taxon>
        <taxon>Caulobacterales</taxon>
        <taxon>Caulobacteraceae</taxon>
        <taxon>Brevundimonas</taxon>
    </lineage>
</organism>
<dbReference type="Proteomes" id="UP000250358">
    <property type="component" value="Unassembled WGS sequence"/>
</dbReference>
<reference evidence="2 3" key="1">
    <citation type="submission" date="2018-06" db="EMBL/GenBank/DDBJ databases">
        <authorList>
            <consortium name="Pathogen Informatics"/>
            <person name="Doyle S."/>
        </authorList>
    </citation>
    <scope>NUCLEOTIDE SEQUENCE [LARGE SCALE GENOMIC DNA]</scope>
    <source>
        <strain evidence="2 3">NCTC11165</strain>
    </source>
</reference>
<feature type="region of interest" description="Disordered" evidence="1">
    <location>
        <begin position="16"/>
        <end position="36"/>
    </location>
</feature>
<gene>
    <name evidence="2" type="ORF">NCTC11165_01218</name>
</gene>
<name>A0A2X1AFM9_BREDI</name>
<evidence type="ECO:0000313" key="2">
    <source>
        <dbReference type="EMBL" id="SPU43648.1"/>
    </source>
</evidence>
<dbReference type="AlphaFoldDB" id="A0A2X1AFM9"/>
<evidence type="ECO:0000256" key="1">
    <source>
        <dbReference type="SAM" id="MobiDB-lite"/>
    </source>
</evidence>
<protein>
    <submittedName>
        <fullName evidence="2">Uncharacterized protein</fullName>
    </submittedName>
</protein>
<sequence>MAKAWVDSEGLVSRTNSRGFTSRKHPSAIGYSPDHHNILSDGGSPWDLTFEPDFDGADNAFPRVIRWLEAVADSHPGGERINPVTISSEMRAPLAECLASLIVRSPRMRYLSEKHTAEFQLEVIGFDEPRNLHQTAGENLRRCQEPFAGNIRTGGKFAFLVAQEGYFAFGDGFMSNFQPSPDCRSNQMALTAFTPKVAVLWFSPRLRTHSQKSTVAARAMAERKTFGHRS</sequence>